<evidence type="ECO:0000256" key="3">
    <source>
        <dbReference type="ARBA" id="ARBA00022801"/>
    </source>
</evidence>
<comment type="function">
    <text evidence="1 5">Hydrolyzes diadenosine 5',5'''-P1,P4-tetraphosphate to yield ADP.</text>
</comment>
<organism evidence="7 8">
    <name type="scientific">Thiolapillus brandeum</name>
    <dbReference type="NCBI Taxonomy" id="1076588"/>
    <lineage>
        <taxon>Bacteria</taxon>
        <taxon>Pseudomonadati</taxon>
        <taxon>Pseudomonadota</taxon>
        <taxon>Gammaproteobacteria</taxon>
        <taxon>Chromatiales</taxon>
        <taxon>Sedimenticolaceae</taxon>
        <taxon>Thiolapillus</taxon>
    </lineage>
</organism>
<dbReference type="CDD" id="cd07422">
    <property type="entry name" value="MPP_ApaH"/>
    <property type="match status" value="1"/>
</dbReference>
<evidence type="ECO:0000259" key="6">
    <source>
        <dbReference type="Pfam" id="PF00149"/>
    </source>
</evidence>
<dbReference type="InterPro" id="IPR004843">
    <property type="entry name" value="Calcineurin-like_PHP"/>
</dbReference>
<dbReference type="PANTHER" id="PTHR40942:SF4">
    <property type="entry name" value="CYTOCHROME C5"/>
    <property type="match status" value="1"/>
</dbReference>
<dbReference type="PIRSF" id="PIRSF000903">
    <property type="entry name" value="B5n-ttraPtase_sm"/>
    <property type="match status" value="1"/>
</dbReference>
<feature type="domain" description="Calcineurin-like phosphoesterase" evidence="6">
    <location>
        <begin position="1"/>
        <end position="126"/>
    </location>
</feature>
<dbReference type="GO" id="GO:0008803">
    <property type="term" value="F:bis(5'-nucleosyl)-tetraphosphatase (symmetrical) activity"/>
    <property type="evidence" value="ECO:0007669"/>
    <property type="project" value="UniProtKB-UniRule"/>
</dbReference>
<dbReference type="RefSeq" id="WP_041064175.1">
    <property type="nucleotide sequence ID" value="NZ_AP012273.1"/>
</dbReference>
<proteinExistence type="inferred from homology"/>
<evidence type="ECO:0000256" key="5">
    <source>
        <dbReference type="HAMAP-Rule" id="MF_00199"/>
    </source>
</evidence>
<gene>
    <name evidence="5" type="primary">apaH</name>
    <name evidence="7" type="ORF">TBH_C0060</name>
</gene>
<dbReference type="Pfam" id="PF00149">
    <property type="entry name" value="Metallophos"/>
    <property type="match status" value="1"/>
</dbReference>
<dbReference type="OrthoDB" id="9807890at2"/>
<evidence type="ECO:0000313" key="7">
    <source>
        <dbReference type="EMBL" id="BAO43009.1"/>
    </source>
</evidence>
<dbReference type="PANTHER" id="PTHR40942">
    <property type="match status" value="1"/>
</dbReference>
<accession>A0A7U6GG46</accession>
<comment type="catalytic activity">
    <reaction evidence="4 5">
        <text>P(1),P(4)-bis(5'-adenosyl) tetraphosphate + H2O = 2 ADP + 2 H(+)</text>
        <dbReference type="Rhea" id="RHEA:24252"/>
        <dbReference type="ChEBI" id="CHEBI:15377"/>
        <dbReference type="ChEBI" id="CHEBI:15378"/>
        <dbReference type="ChEBI" id="CHEBI:58141"/>
        <dbReference type="ChEBI" id="CHEBI:456216"/>
        <dbReference type="EC" id="3.6.1.41"/>
    </reaction>
</comment>
<sequence>MSTWAIGDIQGCYDELRMLIDRLDFDPARDRLWFVGDLVNRGPKSLETLRFISSLGDRAVCVLGNHDLHLLALASGNERFRDSDDLNQVLNAPDQDELIHWLRHRPLLHHDEELDFTMIHAGLPPQWDLATARACATEVETVLRGPEHVKFFDQMYGNKPNRWDPGLQGMDRLRFITNCFTRLRFVTRKGKLKLKLKGSPGSQKKKYYPWFLHPHRLTRNDRILFGHWSTLGYQHRNNVWALDTGCLWGGQLTALRLDTVIPEPVQYNCPGRQNPGNFT</sequence>
<comment type="similarity">
    <text evidence="2 5">Belongs to the Ap4A hydrolase family.</text>
</comment>
<protein>
    <recommendedName>
        <fullName evidence="5">Bis(5'-nucleosyl)-tetraphosphatase, symmetrical</fullName>
        <ecNumber evidence="5">3.6.1.41</ecNumber>
    </recommendedName>
    <alternativeName>
        <fullName evidence="5">Ap4A hydrolase</fullName>
    </alternativeName>
    <alternativeName>
        <fullName evidence="5">Diadenosine 5',5'''-P1,P4-tetraphosphate pyrophosphohydrolase</fullName>
    </alternativeName>
    <alternativeName>
        <fullName evidence="5">Diadenosine tetraphosphatase</fullName>
    </alternativeName>
</protein>
<dbReference type="KEGG" id="tbn:TBH_C0060"/>
<keyword evidence="8" id="KW-1185">Reference proteome</keyword>
<name>A0A7U6GG46_9GAMM</name>
<evidence type="ECO:0000313" key="8">
    <source>
        <dbReference type="Proteomes" id="UP000031631"/>
    </source>
</evidence>
<dbReference type="EMBL" id="AP012273">
    <property type="protein sequence ID" value="BAO43009.1"/>
    <property type="molecule type" value="Genomic_DNA"/>
</dbReference>
<dbReference type="Gene3D" id="3.60.21.10">
    <property type="match status" value="1"/>
</dbReference>
<evidence type="ECO:0000256" key="2">
    <source>
        <dbReference type="ARBA" id="ARBA00005419"/>
    </source>
</evidence>
<dbReference type="HAMAP" id="MF_00199">
    <property type="entry name" value="ApaH"/>
    <property type="match status" value="1"/>
</dbReference>
<dbReference type="AlphaFoldDB" id="A0A7U6GG46"/>
<dbReference type="NCBIfam" id="TIGR00668">
    <property type="entry name" value="apaH"/>
    <property type="match status" value="1"/>
</dbReference>
<evidence type="ECO:0000256" key="4">
    <source>
        <dbReference type="ARBA" id="ARBA00049417"/>
    </source>
</evidence>
<reference evidence="7 8" key="1">
    <citation type="journal article" date="2014" name="PLoS ONE">
        <title>Physiological and genomic features of a novel sulfur-oxidizing gammaproteobacterium belonging to a previously uncultivated symbiotic lineage isolated from a hydrothermal vent.</title>
        <authorList>
            <person name="Nunoura T."/>
            <person name="Takaki Y."/>
            <person name="Kazama H."/>
            <person name="Kakuta J."/>
            <person name="Shimamura S."/>
            <person name="Makita H."/>
            <person name="Hirai M."/>
            <person name="Miyazaki M."/>
            <person name="Takai K."/>
        </authorList>
    </citation>
    <scope>NUCLEOTIDE SEQUENCE [LARGE SCALE GENOMIC DNA]</scope>
    <source>
        <strain evidence="7 8">Hiromi1</strain>
    </source>
</reference>
<dbReference type="SUPFAM" id="SSF56300">
    <property type="entry name" value="Metallo-dependent phosphatases"/>
    <property type="match status" value="1"/>
</dbReference>
<dbReference type="Proteomes" id="UP000031631">
    <property type="component" value="Chromosome"/>
</dbReference>
<keyword evidence="3 5" id="KW-0378">Hydrolase</keyword>
<dbReference type="EC" id="3.6.1.41" evidence="5"/>
<dbReference type="NCBIfam" id="NF001204">
    <property type="entry name" value="PRK00166.1"/>
    <property type="match status" value="1"/>
</dbReference>
<dbReference type="InterPro" id="IPR004617">
    <property type="entry name" value="ApaH"/>
</dbReference>
<evidence type="ECO:0000256" key="1">
    <source>
        <dbReference type="ARBA" id="ARBA00003413"/>
    </source>
</evidence>
<dbReference type="InterPro" id="IPR029052">
    <property type="entry name" value="Metallo-depent_PP-like"/>
</dbReference>